<reference evidence="3 4" key="1">
    <citation type="journal article" date="2010" name="Stand. Genomic Sci.">
        <title>Complete genome sequence of Desulfarculus baarsii type strain (2st14).</title>
        <authorList>
            <person name="Sun H."/>
            <person name="Spring S."/>
            <person name="Lapidus A."/>
            <person name="Davenport K."/>
            <person name="Del Rio T.G."/>
            <person name="Tice H."/>
            <person name="Nolan M."/>
            <person name="Copeland A."/>
            <person name="Cheng J.F."/>
            <person name="Lucas S."/>
            <person name="Tapia R."/>
            <person name="Goodwin L."/>
            <person name="Pitluck S."/>
            <person name="Ivanova N."/>
            <person name="Pagani I."/>
            <person name="Mavromatis K."/>
            <person name="Ovchinnikova G."/>
            <person name="Pati A."/>
            <person name="Chen A."/>
            <person name="Palaniappan K."/>
            <person name="Hauser L."/>
            <person name="Chang Y.J."/>
            <person name="Jeffries C.D."/>
            <person name="Detter J.C."/>
            <person name="Han C."/>
            <person name="Rohde M."/>
            <person name="Brambilla E."/>
            <person name="Goker M."/>
            <person name="Woyke T."/>
            <person name="Bristow J."/>
            <person name="Eisen J.A."/>
            <person name="Markowitz V."/>
            <person name="Hugenholtz P."/>
            <person name="Kyrpides N.C."/>
            <person name="Klenk H.P."/>
            <person name="Land M."/>
        </authorList>
    </citation>
    <scope>NUCLEOTIDE SEQUENCE [LARGE SCALE GENOMIC DNA]</scope>
    <source>
        <strain evidence="4">ATCC 33931 / DSM 2075 / LMG 7858 / VKM B-1802 / 2st14</strain>
    </source>
</reference>
<accession>E1QDC7</accession>
<evidence type="ECO:0000313" key="3">
    <source>
        <dbReference type="EMBL" id="ADK83446.1"/>
    </source>
</evidence>
<dbReference type="HOGENOM" id="CLU_1575920_0_0_7"/>
<gene>
    <name evidence="3" type="ordered locus">Deba_0067</name>
</gene>
<protein>
    <submittedName>
        <fullName evidence="3">Redoxin domain protein</fullName>
    </submittedName>
</protein>
<proteinExistence type="predicted"/>
<dbReference type="InterPro" id="IPR013740">
    <property type="entry name" value="Redoxin"/>
</dbReference>
<dbReference type="Proteomes" id="UP000009047">
    <property type="component" value="Chromosome"/>
</dbReference>
<sequence length="169" mass="17992">MRKTLCLILAALTLLAPALPAAALSPVGGPLPAMTLPDADGRQHDLRAELQGKVGLIIYWSVSCPHCRKFMPQLLELARRYDGNPFVLIHVNGDGQAMAPAAVAYAKEHGLPQPVLLDVGPDDSEPFAESLDLIATPGVAVVDARGNLRLLQELEPDMAAVEKAVQEGF</sequence>
<dbReference type="AlphaFoldDB" id="E1QDC7"/>
<dbReference type="eggNOG" id="COG0526">
    <property type="taxonomic scope" value="Bacteria"/>
</dbReference>
<dbReference type="PANTHER" id="PTHR42852:SF13">
    <property type="entry name" value="PROTEIN DIPZ"/>
    <property type="match status" value="1"/>
</dbReference>
<feature type="chain" id="PRO_5003150083" evidence="1">
    <location>
        <begin position="22"/>
        <end position="169"/>
    </location>
</feature>
<dbReference type="InterPro" id="IPR013766">
    <property type="entry name" value="Thioredoxin_domain"/>
</dbReference>
<feature type="signal peptide" evidence="1">
    <location>
        <begin position="1"/>
        <end position="21"/>
    </location>
</feature>
<dbReference type="CDD" id="cd02966">
    <property type="entry name" value="TlpA_like_family"/>
    <property type="match status" value="1"/>
</dbReference>
<evidence type="ECO:0000313" key="4">
    <source>
        <dbReference type="Proteomes" id="UP000009047"/>
    </source>
</evidence>
<dbReference type="STRING" id="644282.Deba_0067"/>
<evidence type="ECO:0000259" key="2">
    <source>
        <dbReference type="PROSITE" id="PS51352"/>
    </source>
</evidence>
<dbReference type="InterPro" id="IPR050553">
    <property type="entry name" value="Thioredoxin_ResA/DsbE_sf"/>
</dbReference>
<dbReference type="KEGG" id="dbr:Deba_0067"/>
<dbReference type="GO" id="GO:0016491">
    <property type="term" value="F:oxidoreductase activity"/>
    <property type="evidence" value="ECO:0007669"/>
    <property type="project" value="InterPro"/>
</dbReference>
<dbReference type="Gene3D" id="3.40.30.10">
    <property type="entry name" value="Glutaredoxin"/>
    <property type="match status" value="1"/>
</dbReference>
<dbReference type="RefSeq" id="WP_013256902.1">
    <property type="nucleotide sequence ID" value="NC_014365.1"/>
</dbReference>
<evidence type="ECO:0000256" key="1">
    <source>
        <dbReference type="SAM" id="SignalP"/>
    </source>
</evidence>
<dbReference type="PROSITE" id="PS51352">
    <property type="entry name" value="THIOREDOXIN_2"/>
    <property type="match status" value="1"/>
</dbReference>
<organism evidence="3 4">
    <name type="scientific">Desulfarculus baarsii (strain ATCC 33931 / DSM 2075 / LMG 7858 / VKM B-1802 / 2st14)</name>
    <dbReference type="NCBI Taxonomy" id="644282"/>
    <lineage>
        <taxon>Bacteria</taxon>
        <taxon>Pseudomonadati</taxon>
        <taxon>Thermodesulfobacteriota</taxon>
        <taxon>Desulfarculia</taxon>
        <taxon>Desulfarculales</taxon>
        <taxon>Desulfarculaceae</taxon>
        <taxon>Desulfarculus</taxon>
    </lineage>
</organism>
<feature type="domain" description="Thioredoxin" evidence="2">
    <location>
        <begin position="25"/>
        <end position="169"/>
    </location>
</feature>
<keyword evidence="1" id="KW-0732">Signal</keyword>
<keyword evidence="4" id="KW-1185">Reference proteome</keyword>
<dbReference type="InterPro" id="IPR036249">
    <property type="entry name" value="Thioredoxin-like_sf"/>
</dbReference>
<dbReference type="Pfam" id="PF08534">
    <property type="entry name" value="Redoxin"/>
    <property type="match status" value="1"/>
</dbReference>
<name>E1QDC7_DESB2</name>
<dbReference type="SUPFAM" id="SSF52833">
    <property type="entry name" value="Thioredoxin-like"/>
    <property type="match status" value="1"/>
</dbReference>
<dbReference type="OrthoDB" id="9813820at2"/>
<dbReference type="EMBL" id="CP002085">
    <property type="protein sequence ID" value="ADK83446.1"/>
    <property type="molecule type" value="Genomic_DNA"/>
</dbReference>
<dbReference type="PANTHER" id="PTHR42852">
    <property type="entry name" value="THIOL:DISULFIDE INTERCHANGE PROTEIN DSBE"/>
    <property type="match status" value="1"/>
</dbReference>